<dbReference type="PANTHER" id="PTHR30569:SF0">
    <property type="entry name" value="CYTOSINE PERMEASE"/>
    <property type="match status" value="1"/>
</dbReference>
<evidence type="ECO:0000256" key="6">
    <source>
        <dbReference type="SAM" id="Phobius"/>
    </source>
</evidence>
<feature type="transmembrane region" description="Helical" evidence="6">
    <location>
        <begin position="340"/>
        <end position="361"/>
    </location>
</feature>
<sequence>MSTKKGEDVFEKYALEAVPKENRQSWPSIALIWIGTMICVPALMMGGALITGLNLLHALLAGIIGYTIVVIYMSFQGMQAADLGRPTVSAAIPSFGFSGSRVLISLILGISTLGWFGVQANVCGAAFSSVLNTWLGVNFPVWLSSLIWGVIMLSTAIIGFNAVKYLNYIAVPALIALSVYGTYSSFVKYGSSILSSYQPPTPFPFVQGIALAVGTFAVGGVIAGDFSRYARNRREAVLSSVWGVWPAGVAMLFMGSVMALLAGTYDITQVMSALGAPVLGLIILILATWTTNTINAYSAGIALTNLFQLPDSKRALATAIAGILGTVLAVAGIMNYFLNFLTILTSTIPPVAGVMIADYWVKKKGDPSKWFKYPGANWVGILSWLIGALVGIYLKIGIAPINAMVVSFVVYLGLISVVKQPQPVPSKK</sequence>
<feature type="transmembrane region" description="Helical" evidence="6">
    <location>
        <begin position="102"/>
        <end position="127"/>
    </location>
</feature>
<feature type="transmembrane region" description="Helical" evidence="6">
    <location>
        <begin position="236"/>
        <end position="262"/>
    </location>
</feature>
<dbReference type="EMBL" id="CP065383">
    <property type="protein sequence ID" value="QPM69159.1"/>
    <property type="molecule type" value="Genomic_DNA"/>
</dbReference>
<feature type="transmembrane region" description="Helical" evidence="6">
    <location>
        <begin position="373"/>
        <end position="394"/>
    </location>
</feature>
<keyword evidence="5 6" id="KW-0472">Membrane</keyword>
<feature type="transmembrane region" description="Helical" evidence="6">
    <location>
        <begin position="400"/>
        <end position="418"/>
    </location>
</feature>
<feature type="transmembrane region" description="Helical" evidence="6">
    <location>
        <begin position="203"/>
        <end position="224"/>
    </location>
</feature>
<dbReference type="InterPro" id="IPR030191">
    <property type="entry name" value="CodB"/>
</dbReference>
<dbReference type="Gene3D" id="1.10.4160.10">
    <property type="entry name" value="Hydantoin permease"/>
    <property type="match status" value="1"/>
</dbReference>
<evidence type="ECO:0000256" key="4">
    <source>
        <dbReference type="ARBA" id="ARBA00022989"/>
    </source>
</evidence>
<dbReference type="KEGG" id="alam:RT761_02387"/>
<organism evidence="7 8">
    <name type="scientific">Atribacter laminatus</name>
    <dbReference type="NCBI Taxonomy" id="2847778"/>
    <lineage>
        <taxon>Bacteria</taxon>
        <taxon>Pseudomonadati</taxon>
        <taxon>Atribacterota</taxon>
        <taxon>Atribacteria</taxon>
        <taxon>Atribacterales</taxon>
        <taxon>Atribacteraceae</taxon>
        <taxon>Atribacter</taxon>
    </lineage>
</organism>
<dbReference type="CDD" id="cd11484">
    <property type="entry name" value="SLC-NCS1sbd_CobB-like"/>
    <property type="match status" value="1"/>
</dbReference>
<dbReference type="AlphaFoldDB" id="A0A7T1ANG8"/>
<dbReference type="InterPro" id="IPR001248">
    <property type="entry name" value="Pur-cyt_permease"/>
</dbReference>
<comment type="similarity">
    <text evidence="2">Belongs to the purine-cytosine permease (2.A.39) family.</text>
</comment>
<dbReference type="Pfam" id="PF02133">
    <property type="entry name" value="Transp_cyt_pur"/>
    <property type="match status" value="1"/>
</dbReference>
<comment type="subcellular location">
    <subcellularLocation>
        <location evidence="1">Membrane</location>
        <topology evidence="1">Multi-pass membrane protein</topology>
    </subcellularLocation>
</comment>
<evidence type="ECO:0000256" key="5">
    <source>
        <dbReference type="ARBA" id="ARBA00023136"/>
    </source>
</evidence>
<protein>
    <submittedName>
        <fullName evidence="7">Cytosine permease</fullName>
    </submittedName>
</protein>
<accession>A0A7T1ANG8</accession>
<dbReference type="GO" id="GO:0005886">
    <property type="term" value="C:plasma membrane"/>
    <property type="evidence" value="ECO:0007669"/>
    <property type="project" value="TreeGrafter"/>
</dbReference>
<dbReference type="RefSeq" id="WP_218111640.1">
    <property type="nucleotide sequence ID" value="NZ_CP065383.1"/>
</dbReference>
<feature type="transmembrane region" description="Helical" evidence="6">
    <location>
        <begin position="56"/>
        <end position="75"/>
    </location>
</feature>
<reference evidence="7 8" key="1">
    <citation type="journal article" date="2021" name="Nat. Commun.">
        <title>Isolation of a member of the candidate phylum Atribacteria reveals a unique cell membrane structure.</title>
        <authorList>
            <person name="Taiki K."/>
            <person name="Nobu M.K."/>
            <person name="Kusada H."/>
            <person name="Meng X.-Y."/>
            <person name="Hosoki N."/>
            <person name="Uematsu K."/>
            <person name="Yoshioka H."/>
            <person name="Kamagata Y."/>
            <person name="Tamaki H."/>
        </authorList>
    </citation>
    <scope>NUCLEOTIDE SEQUENCE [LARGE SCALE GENOMIC DNA]</scope>
    <source>
        <strain evidence="7 8">RT761</strain>
    </source>
</reference>
<feature type="transmembrane region" description="Helical" evidence="6">
    <location>
        <begin position="315"/>
        <end position="334"/>
    </location>
</feature>
<dbReference type="PANTHER" id="PTHR30569">
    <property type="entry name" value="CYTOSINE TRANSPORTER CODB"/>
    <property type="match status" value="1"/>
</dbReference>
<dbReference type="GO" id="GO:0015209">
    <property type="term" value="F:cytosine transmembrane transporter activity"/>
    <property type="evidence" value="ECO:0007669"/>
    <property type="project" value="InterPro"/>
</dbReference>
<evidence type="ECO:0000313" key="7">
    <source>
        <dbReference type="EMBL" id="QPM69159.1"/>
    </source>
</evidence>
<keyword evidence="4 6" id="KW-1133">Transmembrane helix</keyword>
<evidence type="ECO:0000256" key="2">
    <source>
        <dbReference type="ARBA" id="ARBA00008974"/>
    </source>
</evidence>
<feature type="transmembrane region" description="Helical" evidence="6">
    <location>
        <begin position="165"/>
        <end position="183"/>
    </location>
</feature>
<name>A0A7T1ANG8_ATRLM</name>
<gene>
    <name evidence="7" type="primary">codB_2</name>
    <name evidence="7" type="ORF">RT761_02387</name>
</gene>
<keyword evidence="8" id="KW-1185">Reference proteome</keyword>
<proteinExistence type="inferred from homology"/>
<feature type="transmembrane region" description="Helical" evidence="6">
    <location>
        <begin position="30"/>
        <end position="50"/>
    </location>
</feature>
<feature type="transmembrane region" description="Helical" evidence="6">
    <location>
        <begin position="139"/>
        <end position="158"/>
    </location>
</feature>
<dbReference type="Proteomes" id="UP000594463">
    <property type="component" value="Chromosome"/>
</dbReference>
<feature type="transmembrane region" description="Helical" evidence="6">
    <location>
        <begin position="274"/>
        <end position="294"/>
    </location>
</feature>
<evidence type="ECO:0000256" key="3">
    <source>
        <dbReference type="ARBA" id="ARBA00022692"/>
    </source>
</evidence>
<evidence type="ECO:0000256" key="1">
    <source>
        <dbReference type="ARBA" id="ARBA00004141"/>
    </source>
</evidence>
<evidence type="ECO:0000313" key="8">
    <source>
        <dbReference type="Proteomes" id="UP000594463"/>
    </source>
</evidence>
<keyword evidence="3 6" id="KW-0812">Transmembrane</keyword>